<dbReference type="InterPro" id="IPR000477">
    <property type="entry name" value="RT_dom"/>
</dbReference>
<dbReference type="SUPFAM" id="SSF56672">
    <property type="entry name" value="DNA/RNA polymerases"/>
    <property type="match status" value="1"/>
</dbReference>
<dbReference type="Proteomes" id="UP000265515">
    <property type="component" value="Unassembled WGS sequence"/>
</dbReference>
<dbReference type="Pfam" id="PF00078">
    <property type="entry name" value="RVT_1"/>
    <property type="match status" value="1"/>
</dbReference>
<dbReference type="CDD" id="cd01650">
    <property type="entry name" value="RT_nLTR_like"/>
    <property type="match status" value="1"/>
</dbReference>
<proteinExistence type="predicted"/>
<accession>A0A388KQI3</accession>
<gene>
    <name evidence="2" type="ORF">CBR_g11220</name>
</gene>
<organism evidence="2 3">
    <name type="scientific">Chara braunii</name>
    <name type="common">Braun's stonewort</name>
    <dbReference type="NCBI Taxonomy" id="69332"/>
    <lineage>
        <taxon>Eukaryota</taxon>
        <taxon>Viridiplantae</taxon>
        <taxon>Streptophyta</taxon>
        <taxon>Charophyceae</taxon>
        <taxon>Charales</taxon>
        <taxon>Characeae</taxon>
        <taxon>Chara</taxon>
    </lineage>
</organism>
<feature type="domain" description="Reverse transcriptase" evidence="1">
    <location>
        <begin position="512"/>
        <end position="777"/>
    </location>
</feature>
<protein>
    <recommendedName>
        <fullName evidence="1">Reverse transcriptase domain-containing protein</fullName>
    </recommendedName>
</protein>
<reference evidence="2 3" key="1">
    <citation type="journal article" date="2018" name="Cell">
        <title>The Chara Genome: Secondary Complexity and Implications for Plant Terrestrialization.</title>
        <authorList>
            <person name="Nishiyama T."/>
            <person name="Sakayama H."/>
            <person name="Vries J.D."/>
            <person name="Buschmann H."/>
            <person name="Saint-Marcoux D."/>
            <person name="Ullrich K.K."/>
            <person name="Haas F.B."/>
            <person name="Vanderstraeten L."/>
            <person name="Becker D."/>
            <person name="Lang D."/>
            <person name="Vosolsobe S."/>
            <person name="Rombauts S."/>
            <person name="Wilhelmsson P.K.I."/>
            <person name="Janitza P."/>
            <person name="Kern R."/>
            <person name="Heyl A."/>
            <person name="Rumpler F."/>
            <person name="Villalobos L.I.A.C."/>
            <person name="Clay J.M."/>
            <person name="Skokan R."/>
            <person name="Toyoda A."/>
            <person name="Suzuki Y."/>
            <person name="Kagoshima H."/>
            <person name="Schijlen E."/>
            <person name="Tajeshwar N."/>
            <person name="Catarino B."/>
            <person name="Hetherington A.J."/>
            <person name="Saltykova A."/>
            <person name="Bonnot C."/>
            <person name="Breuninger H."/>
            <person name="Symeonidi A."/>
            <person name="Radhakrishnan G.V."/>
            <person name="Van Nieuwerburgh F."/>
            <person name="Deforce D."/>
            <person name="Chang C."/>
            <person name="Karol K.G."/>
            <person name="Hedrich R."/>
            <person name="Ulvskov P."/>
            <person name="Glockner G."/>
            <person name="Delwiche C.F."/>
            <person name="Petrasek J."/>
            <person name="Van de Peer Y."/>
            <person name="Friml J."/>
            <person name="Beilby M."/>
            <person name="Dolan L."/>
            <person name="Kohara Y."/>
            <person name="Sugano S."/>
            <person name="Fujiyama A."/>
            <person name="Delaux P.-M."/>
            <person name="Quint M."/>
            <person name="TheiBen G."/>
            <person name="Hagemann M."/>
            <person name="Harholt J."/>
            <person name="Dunand C."/>
            <person name="Zachgo S."/>
            <person name="Langdale J."/>
            <person name="Maumus F."/>
            <person name="Straeten D.V.D."/>
            <person name="Gould S.B."/>
            <person name="Rensing S.A."/>
        </authorList>
    </citation>
    <scope>NUCLEOTIDE SEQUENCE [LARGE SCALE GENOMIC DNA]</scope>
    <source>
        <strain evidence="2 3">S276</strain>
    </source>
</reference>
<dbReference type="PANTHER" id="PTHR19446">
    <property type="entry name" value="REVERSE TRANSCRIPTASES"/>
    <property type="match status" value="1"/>
</dbReference>
<keyword evidence="3" id="KW-1185">Reference proteome</keyword>
<dbReference type="SUPFAM" id="SSF56219">
    <property type="entry name" value="DNase I-like"/>
    <property type="match status" value="1"/>
</dbReference>
<evidence type="ECO:0000313" key="3">
    <source>
        <dbReference type="Proteomes" id="UP000265515"/>
    </source>
</evidence>
<dbReference type="PROSITE" id="PS50878">
    <property type="entry name" value="RT_POL"/>
    <property type="match status" value="1"/>
</dbReference>
<comment type="caution">
    <text evidence="2">The sequence shown here is derived from an EMBL/GenBank/DDBJ whole genome shotgun (WGS) entry which is preliminary data.</text>
</comment>
<dbReference type="EMBL" id="BFEA01000162">
    <property type="protein sequence ID" value="GBG72292.1"/>
    <property type="molecule type" value="Genomic_DNA"/>
</dbReference>
<dbReference type="AlphaFoldDB" id="A0A388KQI3"/>
<dbReference type="STRING" id="69332.A0A388KQI3"/>
<dbReference type="InterPro" id="IPR005135">
    <property type="entry name" value="Endo/exonuclease/phosphatase"/>
</dbReference>
<dbReference type="OMA" id="FARIEWH"/>
<dbReference type="InterPro" id="IPR043502">
    <property type="entry name" value="DNA/RNA_pol_sf"/>
</dbReference>
<dbReference type="InterPro" id="IPR036691">
    <property type="entry name" value="Endo/exonu/phosph_ase_sf"/>
</dbReference>
<dbReference type="Gramene" id="GBG72292">
    <property type="protein sequence ID" value="GBG72292"/>
    <property type="gene ID" value="CBR_g11220"/>
</dbReference>
<name>A0A388KQI3_CHABU</name>
<evidence type="ECO:0000313" key="2">
    <source>
        <dbReference type="EMBL" id="GBG72292.1"/>
    </source>
</evidence>
<evidence type="ECO:0000259" key="1">
    <source>
        <dbReference type="PROSITE" id="PS50878"/>
    </source>
</evidence>
<dbReference type="Pfam" id="PF03372">
    <property type="entry name" value="Exo_endo_phos"/>
    <property type="match status" value="1"/>
</dbReference>
<dbReference type="OrthoDB" id="416119at2759"/>
<dbReference type="CDD" id="cd09076">
    <property type="entry name" value="L1-EN"/>
    <property type="match status" value="1"/>
</dbReference>
<dbReference type="GO" id="GO:0003824">
    <property type="term" value="F:catalytic activity"/>
    <property type="evidence" value="ECO:0007669"/>
    <property type="project" value="InterPro"/>
</dbReference>
<sequence length="804" mass="92006">MRKLKIATWNVRGMEDTMDRGKRGRITSWVHDQRVNVLLLQETKLSEEKLVELEKWWDGPQVWAPAQGTRGGVGILIHRDLSVKILDSEADIWGRWAWVRLEEGRMECAIMSVYAPTNPKERARFFQNLIPRIPKVEKLIMAGDWNLSLDTALGHASSTTNREDTQALLTMIDELNLVDPFRSLMPEAAGYTWTSHMKKESNLVTRRRLDYFLVSEQVLEGVTKVTPVSHPLSYHKPVTAEINLQWGVARGRGFFRLNNQNLADAGLMEWVANHMEKWETAKNLFDSTAEWFDGGTTIISSVLEVCSKILAKKRNQREAECKRRVEEAEERMDGHPISARVWAAERVRKMDEWDKVQMEDQAWRVEILREKGIETNDKMNKETFQRLLPRRAQQQMTELQHPFIETEPRAVTAQGMLKYANLYYEDILSPRQPQISADSDLTEESDLWNYTRVKIFNTGRLDMERPLTLEEVTQTVGSMAKGKSPGVDGLTVEFYQKNWSCFGQALVDVYNGVLTGGKLGKRMTHGVIAMLFKSGDKSVIKNWRPISLLNVSYKILAKSLARRLARYLPDLVEEDQGAFVQGRSIFNNIITAVEVLEIVQEENLDMGVLLLDLEKAYDKVGWPFVLTSLRHMGFGENTCKWVKAMYTEATSAVMINGHMSEAFHITRSLTPLLFVLQMEVLLNRVRSHPQIRGLRLASGLECRVKALADDLFMICENSAPALTTLRDVMREHSRLSEASINWGKSSYFLPSCFQLKAEWGMARVEEGEKERFLGVLISLQVRSTTQGVVLQQRIAARLHMWGIT</sequence>
<dbReference type="Gene3D" id="3.60.10.10">
    <property type="entry name" value="Endonuclease/exonuclease/phosphatase"/>
    <property type="match status" value="1"/>
</dbReference>